<evidence type="ECO:0000313" key="1">
    <source>
        <dbReference type="EMBL" id="GMT07532.1"/>
    </source>
</evidence>
<keyword evidence="2" id="KW-1185">Reference proteome</keyword>
<proteinExistence type="predicted"/>
<dbReference type="AlphaFoldDB" id="A0AAV5ULR3"/>
<reference evidence="1" key="1">
    <citation type="submission" date="2023-10" db="EMBL/GenBank/DDBJ databases">
        <title>Genome assembly of Pristionchus species.</title>
        <authorList>
            <person name="Yoshida K."/>
            <person name="Sommer R.J."/>
        </authorList>
    </citation>
    <scope>NUCLEOTIDE SEQUENCE</scope>
    <source>
        <strain evidence="1">RS0144</strain>
    </source>
</reference>
<organism evidence="1 2">
    <name type="scientific">Pristionchus entomophagus</name>
    <dbReference type="NCBI Taxonomy" id="358040"/>
    <lineage>
        <taxon>Eukaryota</taxon>
        <taxon>Metazoa</taxon>
        <taxon>Ecdysozoa</taxon>
        <taxon>Nematoda</taxon>
        <taxon>Chromadorea</taxon>
        <taxon>Rhabditida</taxon>
        <taxon>Rhabditina</taxon>
        <taxon>Diplogasteromorpha</taxon>
        <taxon>Diplogasteroidea</taxon>
        <taxon>Neodiplogasteridae</taxon>
        <taxon>Pristionchus</taxon>
    </lineage>
</organism>
<sequence>VCASRKAKIVLVLCDGMAPFSFSSKTMRIGLVVLLLTSSTLALNKTCDEQLLEEIEKENKEDTNIHACRACKIIALDAPDNCPTMGYECDVNLRITSNVLRVGECDCALLKCQNPTSTLVVGGKVVGKVRCKDLKWITSSKTEANSAVSAKTCKMCKDNVGCGFSAGMCSKAVDMGACGVRAVTLTCSGPPRVELRSLSGYPPFSTLVDIIHGNPDAVLKLTCNPEGTAYLDSMGRVVSSVSCLVDKS</sequence>
<gene>
    <name evidence="1" type="ORF">PENTCL1PPCAC_29706</name>
</gene>
<feature type="non-terminal residue" evidence="1">
    <location>
        <position position="1"/>
    </location>
</feature>
<evidence type="ECO:0000313" key="2">
    <source>
        <dbReference type="Proteomes" id="UP001432027"/>
    </source>
</evidence>
<accession>A0AAV5ULR3</accession>
<comment type="caution">
    <text evidence="1">The sequence shown here is derived from an EMBL/GenBank/DDBJ whole genome shotgun (WGS) entry which is preliminary data.</text>
</comment>
<protein>
    <submittedName>
        <fullName evidence="1">Uncharacterized protein</fullName>
    </submittedName>
</protein>
<dbReference type="EMBL" id="BTSX01000006">
    <property type="protein sequence ID" value="GMT07532.1"/>
    <property type="molecule type" value="Genomic_DNA"/>
</dbReference>
<dbReference type="Proteomes" id="UP001432027">
    <property type="component" value="Unassembled WGS sequence"/>
</dbReference>
<name>A0AAV5ULR3_9BILA</name>